<evidence type="ECO:0000256" key="9">
    <source>
        <dbReference type="PIRSR" id="PIRSR000485-1"/>
    </source>
</evidence>
<keyword evidence="7 10" id="KW-0479">Metal-binding</keyword>
<comment type="function">
    <text evidence="7">Catalyzes the formation of phosphoribosylamine from phosphoribosylpyrophosphate (PRPP) and glutamine.</text>
</comment>
<dbReference type="PROSITE" id="PS51278">
    <property type="entry name" value="GATASE_TYPE_2"/>
    <property type="match status" value="1"/>
</dbReference>
<evidence type="ECO:0000256" key="7">
    <source>
        <dbReference type="HAMAP-Rule" id="MF_01931"/>
    </source>
</evidence>
<evidence type="ECO:0000256" key="10">
    <source>
        <dbReference type="PIRSR" id="PIRSR000485-2"/>
    </source>
</evidence>
<dbReference type="UniPathway" id="UPA00074">
    <property type="reaction ID" value="UER00124"/>
</dbReference>
<evidence type="ECO:0000256" key="1">
    <source>
        <dbReference type="ARBA" id="ARBA00005209"/>
    </source>
</evidence>
<dbReference type="InterPro" id="IPR029055">
    <property type="entry name" value="Ntn_hydrolases_N"/>
</dbReference>
<accession>A0A6H1Q3H1</accession>
<feature type="binding site" evidence="7 10">
    <location>
        <position position="305"/>
    </location>
    <ligand>
        <name>Mg(2+)</name>
        <dbReference type="ChEBI" id="CHEBI:18420"/>
    </ligand>
</feature>
<gene>
    <name evidence="7" type="primary">purF</name>
    <name evidence="12" type="ORF">E5R92_02570</name>
</gene>
<evidence type="ECO:0000256" key="5">
    <source>
        <dbReference type="ARBA" id="ARBA00022755"/>
    </source>
</evidence>
<feature type="binding site" evidence="7 10">
    <location>
        <position position="368"/>
    </location>
    <ligand>
        <name>Mg(2+)</name>
        <dbReference type="ChEBI" id="CHEBI:18420"/>
    </ligand>
</feature>
<dbReference type="HAMAP" id="MF_01931">
    <property type="entry name" value="PurF"/>
    <property type="match status" value="1"/>
</dbReference>
<comment type="caution">
    <text evidence="7">Lacks conserved residue(s) required for the propagation of feature annotation.</text>
</comment>
<keyword evidence="7 10" id="KW-0460">Magnesium</keyword>
<dbReference type="KEGG" id="peg:E5R92_02570"/>
<dbReference type="EMBL" id="CP038852">
    <property type="protein sequence ID" value="QIZ20669.1"/>
    <property type="molecule type" value="Genomic_DNA"/>
</dbReference>
<dbReference type="InterPro" id="IPR029057">
    <property type="entry name" value="PRTase-like"/>
</dbReference>
<feature type="binding site" evidence="7 10">
    <location>
        <position position="367"/>
    </location>
    <ligand>
        <name>Mg(2+)</name>
        <dbReference type="ChEBI" id="CHEBI:18420"/>
    </ligand>
</feature>
<keyword evidence="13" id="KW-1185">Reference proteome</keyword>
<dbReference type="InterPro" id="IPR017932">
    <property type="entry name" value="GATase_2_dom"/>
</dbReference>
<evidence type="ECO:0000256" key="8">
    <source>
        <dbReference type="PIRNR" id="PIRNR000485"/>
    </source>
</evidence>
<dbReference type="InterPro" id="IPR035584">
    <property type="entry name" value="PurF_N"/>
</dbReference>
<dbReference type="GO" id="GO:0000287">
    <property type="term" value="F:magnesium ion binding"/>
    <property type="evidence" value="ECO:0007669"/>
    <property type="project" value="UniProtKB-UniRule"/>
</dbReference>
<keyword evidence="4 7" id="KW-0808">Transferase</keyword>
<keyword evidence="3 7" id="KW-0328">Glycosyltransferase</keyword>
<dbReference type="CDD" id="cd00715">
    <property type="entry name" value="GPATase_N"/>
    <property type="match status" value="1"/>
</dbReference>
<reference evidence="12 13" key="1">
    <citation type="journal article" date="2020" name="Nat. Microbiol.">
        <title>Lysogenic host-virus interactions in SAR11 marine bacteria.</title>
        <authorList>
            <person name="Morris R.M."/>
            <person name="Cain K.R."/>
            <person name="Hvorecny K.L."/>
            <person name="Kollman J.M."/>
        </authorList>
    </citation>
    <scope>NUCLEOTIDE SEQUENCE [LARGE SCALE GENOMIC DNA]</scope>
    <source>
        <strain evidence="12 13">NP1</strain>
    </source>
</reference>
<dbReference type="GO" id="GO:0004044">
    <property type="term" value="F:amidophosphoribosyltransferase activity"/>
    <property type="evidence" value="ECO:0007669"/>
    <property type="project" value="UniProtKB-UniRule"/>
</dbReference>
<proteinExistence type="inferred from homology"/>
<dbReference type="GO" id="GO:0009113">
    <property type="term" value="P:purine nucleobase biosynthetic process"/>
    <property type="evidence" value="ECO:0007669"/>
    <property type="project" value="UniProtKB-UniRule"/>
</dbReference>
<comment type="catalytic activity">
    <reaction evidence="7 8">
        <text>5-phospho-beta-D-ribosylamine + L-glutamate + diphosphate = 5-phospho-alpha-D-ribose 1-diphosphate + L-glutamine + H2O</text>
        <dbReference type="Rhea" id="RHEA:14905"/>
        <dbReference type="ChEBI" id="CHEBI:15377"/>
        <dbReference type="ChEBI" id="CHEBI:29985"/>
        <dbReference type="ChEBI" id="CHEBI:33019"/>
        <dbReference type="ChEBI" id="CHEBI:58017"/>
        <dbReference type="ChEBI" id="CHEBI:58359"/>
        <dbReference type="ChEBI" id="CHEBI:58681"/>
        <dbReference type="EC" id="2.4.2.14"/>
    </reaction>
</comment>
<dbReference type="InterPro" id="IPR000836">
    <property type="entry name" value="PRTase_dom"/>
</dbReference>
<dbReference type="PANTHER" id="PTHR11907">
    <property type="entry name" value="AMIDOPHOSPHORIBOSYLTRANSFERASE"/>
    <property type="match status" value="1"/>
</dbReference>
<dbReference type="Gene3D" id="3.60.20.10">
    <property type="entry name" value="Glutamine Phosphoribosylpyrophosphate, subunit 1, domain 1"/>
    <property type="match status" value="1"/>
</dbReference>
<comment type="pathway">
    <text evidence="1 7 8">Purine metabolism; IMP biosynthesis via de novo pathway; N(1)-(5-phospho-D-ribosyl)glycinamide from 5-phospho-alpha-D-ribose 1-diphosphate: step 1/2.</text>
</comment>
<evidence type="ECO:0000256" key="4">
    <source>
        <dbReference type="ARBA" id="ARBA00022679"/>
    </source>
</evidence>
<evidence type="ECO:0000256" key="2">
    <source>
        <dbReference type="ARBA" id="ARBA00010138"/>
    </source>
</evidence>
<sequence length="493" mass="54869">MKKTIKILKKKLKNYNPKLKEECGVFGISNSNDAAALTALGLHALQHRGQEGCGIVSFDGKKYHSEKRFGLVGDNFNKEKVLKNLLGKYAIGHNRYSTTGENTLRNIQPFFADTNAGGIGVAHNGNLTNSVTLRNKLVEDGAIFYTTSDTETIVQLIAKSKRNKTVDKVIDAIFQIQGGYALVMLTQNTLIGVRDPHGIRPLIIGKIKDSYVLASETCALDIIGAKYVRDVENGEIVLIENNELKSFKPFPARKVRPCVFEYIYFARPDSLLDGKSAYEHRKNLGIELAKENKIDADIIVPVPDSGNAAALGFAQHLKINFELGLIRNHYVGRTFIEPSQKIRSLGVKLKLNANQSTIKDKRIILIDDSLVRGTTSHKIVKMLYDAGAKEVHVKIACPEIRYPDFYGVDTPTKKELLAANKTNEEICEYIGAKSLDFLSLEGLYRAIGFEKRNDMYPQLTDHYFTGEYPVKPIDELGDDKITQLSLLSTASNN</sequence>
<dbReference type="PIRSF" id="PIRSF000485">
    <property type="entry name" value="Amd_phspho_trans"/>
    <property type="match status" value="1"/>
</dbReference>
<dbReference type="InterPro" id="IPR005854">
    <property type="entry name" value="PurF"/>
</dbReference>
<dbReference type="RefSeq" id="WP_168606550.1">
    <property type="nucleotide sequence ID" value="NZ_CP038852.1"/>
</dbReference>
<dbReference type="Pfam" id="PF13537">
    <property type="entry name" value="GATase_7"/>
    <property type="match status" value="1"/>
</dbReference>
<comment type="similarity">
    <text evidence="2 7 8">In the C-terminal section; belongs to the purine/pyrimidine phosphoribosyltransferase family.</text>
</comment>
<name>A0A6H1Q3H1_9PROT</name>
<dbReference type="CDD" id="cd06223">
    <property type="entry name" value="PRTases_typeI"/>
    <property type="match status" value="1"/>
</dbReference>
<comment type="cofactor">
    <cofactor evidence="7 10">
        <name>Mg(2+)</name>
        <dbReference type="ChEBI" id="CHEBI:18420"/>
    </cofactor>
    <text evidence="7 10">Binds 1 Mg(2+) ion per subunit.</text>
</comment>
<feature type="domain" description="Glutamine amidotransferase type-2" evidence="11">
    <location>
        <begin position="23"/>
        <end position="242"/>
    </location>
</feature>
<evidence type="ECO:0000313" key="12">
    <source>
        <dbReference type="EMBL" id="QIZ20669.1"/>
    </source>
</evidence>
<organism evidence="12 13">
    <name type="scientific">Candidatus Pelagibacter giovannonii</name>
    <dbReference type="NCBI Taxonomy" id="2563896"/>
    <lineage>
        <taxon>Bacteria</taxon>
        <taxon>Pseudomonadati</taxon>
        <taxon>Pseudomonadota</taxon>
        <taxon>Alphaproteobacteria</taxon>
        <taxon>Candidatus Pelagibacterales</taxon>
        <taxon>Candidatus Pelagibacteraceae</taxon>
        <taxon>Candidatus Pelagibacter</taxon>
    </lineage>
</organism>
<dbReference type="SUPFAM" id="SSF53271">
    <property type="entry name" value="PRTase-like"/>
    <property type="match status" value="1"/>
</dbReference>
<evidence type="ECO:0000259" key="11">
    <source>
        <dbReference type="PROSITE" id="PS51278"/>
    </source>
</evidence>
<keyword evidence="6 7" id="KW-0315">Glutamine amidotransferase</keyword>
<evidence type="ECO:0000256" key="3">
    <source>
        <dbReference type="ARBA" id="ARBA00022676"/>
    </source>
</evidence>
<keyword evidence="5 7" id="KW-0658">Purine biosynthesis</keyword>
<dbReference type="EC" id="2.4.2.14" evidence="7"/>
<evidence type="ECO:0000256" key="6">
    <source>
        <dbReference type="ARBA" id="ARBA00022962"/>
    </source>
</evidence>
<feature type="active site" description="Nucleophile" evidence="7 9">
    <location>
        <position position="23"/>
    </location>
</feature>
<dbReference type="GO" id="GO:0006189">
    <property type="term" value="P:'de novo' IMP biosynthetic process"/>
    <property type="evidence" value="ECO:0007669"/>
    <property type="project" value="UniProtKB-UniRule"/>
</dbReference>
<protein>
    <recommendedName>
        <fullName evidence="7">Amidophosphoribosyltransferase</fullName>
        <shortName evidence="7">ATase</shortName>
        <ecNumber evidence="7">2.4.2.14</ecNumber>
    </recommendedName>
    <alternativeName>
        <fullName evidence="7">Glutamine phosphoribosylpyrophosphate amidotransferase</fullName>
        <shortName evidence="7">GPATase</shortName>
    </alternativeName>
</protein>
<dbReference type="NCBIfam" id="TIGR01134">
    <property type="entry name" value="purF"/>
    <property type="match status" value="1"/>
</dbReference>
<dbReference type="Proteomes" id="UP000501094">
    <property type="component" value="Chromosome"/>
</dbReference>
<dbReference type="AlphaFoldDB" id="A0A6H1Q3H1"/>
<dbReference type="Gene3D" id="3.40.50.2020">
    <property type="match status" value="1"/>
</dbReference>
<evidence type="ECO:0000313" key="13">
    <source>
        <dbReference type="Proteomes" id="UP000501094"/>
    </source>
</evidence>
<dbReference type="SUPFAM" id="SSF56235">
    <property type="entry name" value="N-terminal nucleophile aminohydrolases (Ntn hydrolases)"/>
    <property type="match status" value="1"/>
</dbReference>